<proteinExistence type="predicted"/>
<comment type="caution">
    <text evidence="1">The sequence shown here is derived from an EMBL/GenBank/DDBJ whole genome shotgun (WGS) entry which is preliminary data.</text>
</comment>
<gene>
    <name evidence="1" type="ORF">GCM10009038_07930</name>
</gene>
<keyword evidence="2" id="KW-1185">Reference proteome</keyword>
<name>A0ABQ3DS77_9GAMM</name>
<dbReference type="RefSeq" id="WP_189443312.1">
    <property type="nucleotide sequence ID" value="NZ_BMZI01000002.1"/>
</dbReference>
<evidence type="ECO:0008006" key="3">
    <source>
        <dbReference type="Google" id="ProtNLM"/>
    </source>
</evidence>
<evidence type="ECO:0000313" key="2">
    <source>
        <dbReference type="Proteomes" id="UP000646745"/>
    </source>
</evidence>
<dbReference type="EMBL" id="BMZI01000002">
    <property type="protein sequence ID" value="GHB12505.1"/>
    <property type="molecule type" value="Genomic_DNA"/>
</dbReference>
<dbReference type="NCBIfam" id="TIGR02444">
    <property type="entry name" value="TIGR02444 family protein"/>
    <property type="match status" value="1"/>
</dbReference>
<evidence type="ECO:0000313" key="1">
    <source>
        <dbReference type="EMBL" id="GHB12505.1"/>
    </source>
</evidence>
<dbReference type="InterPro" id="IPR012659">
    <property type="entry name" value="CHP02444"/>
</dbReference>
<protein>
    <recommendedName>
        <fullName evidence="3">TIGR02444 family protein</fullName>
    </recommendedName>
</protein>
<sequence length="178" mass="20403">MCDIDRPTSLWEYALARYARPGIEPLCLALQDDHGWDICELLWIAWLTGRGREPDAPALALAPVRSWQRDMTWPLRERRRALKAQVAAEPRLQALRQALKQAELESEREALARLEILASRLRPAAKRVRPRWQIALEACRFLTDGRAIESTAPDYPLLRQLFARWEPDASGAEPNPTC</sequence>
<dbReference type="Proteomes" id="UP000646745">
    <property type="component" value="Unassembled WGS sequence"/>
</dbReference>
<reference evidence="2" key="1">
    <citation type="journal article" date="2019" name="Int. J. Syst. Evol. Microbiol.">
        <title>The Global Catalogue of Microorganisms (GCM) 10K type strain sequencing project: providing services to taxonomists for standard genome sequencing and annotation.</title>
        <authorList>
            <consortium name="The Broad Institute Genomics Platform"/>
            <consortium name="The Broad Institute Genome Sequencing Center for Infectious Disease"/>
            <person name="Wu L."/>
            <person name="Ma J."/>
        </authorList>
    </citation>
    <scope>NUCLEOTIDE SEQUENCE [LARGE SCALE GENOMIC DNA]</scope>
    <source>
        <strain evidence="2">KCTC 32998</strain>
    </source>
</reference>
<accession>A0ABQ3DS77</accession>
<organism evidence="1 2">
    <name type="scientific">Salinicola rhizosphaerae</name>
    <dbReference type="NCBI Taxonomy" id="1443141"/>
    <lineage>
        <taxon>Bacteria</taxon>
        <taxon>Pseudomonadati</taxon>
        <taxon>Pseudomonadota</taxon>
        <taxon>Gammaproteobacteria</taxon>
        <taxon>Oceanospirillales</taxon>
        <taxon>Halomonadaceae</taxon>
        <taxon>Salinicola</taxon>
    </lineage>
</organism>
<dbReference type="Pfam" id="PF09523">
    <property type="entry name" value="DUF2390"/>
    <property type="match status" value="1"/>
</dbReference>